<comment type="caution">
    <text evidence="1">The sequence shown here is derived from an EMBL/GenBank/DDBJ whole genome shotgun (WGS) entry which is preliminary data.</text>
</comment>
<evidence type="ECO:0000313" key="1">
    <source>
        <dbReference type="EMBL" id="KAJ8312110.1"/>
    </source>
</evidence>
<protein>
    <submittedName>
        <fullName evidence="1">Uncharacterized protein</fullName>
    </submittedName>
</protein>
<dbReference type="Proteomes" id="UP001217089">
    <property type="component" value="Unassembled WGS sequence"/>
</dbReference>
<gene>
    <name evidence="1" type="ORF">KUTeg_009483</name>
</gene>
<sequence>MTSLCPGSVFSTVGFNRKSTPTPPAITPAELDQKYARNEHRFDIVSDAGSNMVFDLGHIPFLKILKYI</sequence>
<dbReference type="EMBL" id="JARBDR010000440">
    <property type="protein sequence ID" value="KAJ8312110.1"/>
    <property type="molecule type" value="Genomic_DNA"/>
</dbReference>
<proteinExistence type="predicted"/>
<name>A0ABQ9F3Z4_TEGGR</name>
<keyword evidence="2" id="KW-1185">Reference proteome</keyword>
<reference evidence="1 2" key="1">
    <citation type="submission" date="2022-12" db="EMBL/GenBank/DDBJ databases">
        <title>Chromosome-level genome of Tegillarca granosa.</title>
        <authorList>
            <person name="Kim J."/>
        </authorList>
    </citation>
    <scope>NUCLEOTIDE SEQUENCE [LARGE SCALE GENOMIC DNA]</scope>
    <source>
        <strain evidence="1">Teg-2019</strain>
        <tissue evidence="1">Adductor muscle</tissue>
    </source>
</reference>
<organism evidence="1 2">
    <name type="scientific">Tegillarca granosa</name>
    <name type="common">Malaysian cockle</name>
    <name type="synonym">Anadara granosa</name>
    <dbReference type="NCBI Taxonomy" id="220873"/>
    <lineage>
        <taxon>Eukaryota</taxon>
        <taxon>Metazoa</taxon>
        <taxon>Spiralia</taxon>
        <taxon>Lophotrochozoa</taxon>
        <taxon>Mollusca</taxon>
        <taxon>Bivalvia</taxon>
        <taxon>Autobranchia</taxon>
        <taxon>Pteriomorphia</taxon>
        <taxon>Arcoida</taxon>
        <taxon>Arcoidea</taxon>
        <taxon>Arcidae</taxon>
        <taxon>Tegillarca</taxon>
    </lineage>
</organism>
<accession>A0ABQ9F3Z4</accession>
<evidence type="ECO:0000313" key="2">
    <source>
        <dbReference type="Proteomes" id="UP001217089"/>
    </source>
</evidence>